<keyword evidence="1" id="KW-0472">Membrane</keyword>
<evidence type="ECO:0000256" key="1">
    <source>
        <dbReference type="SAM" id="Phobius"/>
    </source>
</evidence>
<keyword evidence="1" id="KW-0812">Transmembrane</keyword>
<feature type="transmembrane region" description="Helical" evidence="1">
    <location>
        <begin position="104"/>
        <end position="127"/>
    </location>
</feature>
<dbReference type="EMBL" id="JAUOPJ010000016">
    <property type="protein sequence ID" value="MDO6458666.1"/>
    <property type="molecule type" value="Genomic_DNA"/>
</dbReference>
<dbReference type="AlphaFoldDB" id="A0AAW7XW37"/>
<gene>
    <name evidence="2" type="ORF">Q4494_16390</name>
</gene>
<evidence type="ECO:0000313" key="2">
    <source>
        <dbReference type="EMBL" id="MDO6458666.1"/>
    </source>
</evidence>
<sequence>MLVAAGVGFGAFKISEYQKVTAHTDHGVKVVGQVTNLHETITNKPNTYSVSYIFATEADPNNRGLQRVREQLFDTLSDGGPVDVWYLPVDPEQSVVDLGDLTRYFWLALLCSAGLIFTGLVGGWFAAKRARATIIAQDRQRHEGRLVFGHSQRDSAQNHLICSAPCKLDHWGTGHFTYQIERFKVSEGRSQKRLR</sequence>
<comment type="caution">
    <text evidence="2">The sequence shown here is derived from an EMBL/GenBank/DDBJ whole genome shotgun (WGS) entry which is preliminary data.</text>
</comment>
<protein>
    <submittedName>
        <fullName evidence="2">DUF3592 domain-containing protein</fullName>
    </submittedName>
</protein>
<name>A0AAW7XW37_9RHOB</name>
<dbReference type="RefSeq" id="WP_303485473.1">
    <property type="nucleotide sequence ID" value="NZ_JAUOPJ010000016.1"/>
</dbReference>
<accession>A0AAW7XW37</accession>
<proteinExistence type="predicted"/>
<dbReference type="Proteomes" id="UP001169823">
    <property type="component" value="Unassembled WGS sequence"/>
</dbReference>
<organism evidence="2 3">
    <name type="scientific">Celeribacter halophilus</name>
    <dbReference type="NCBI Taxonomy" id="576117"/>
    <lineage>
        <taxon>Bacteria</taxon>
        <taxon>Pseudomonadati</taxon>
        <taxon>Pseudomonadota</taxon>
        <taxon>Alphaproteobacteria</taxon>
        <taxon>Rhodobacterales</taxon>
        <taxon>Roseobacteraceae</taxon>
        <taxon>Celeribacter</taxon>
    </lineage>
</organism>
<reference evidence="2" key="1">
    <citation type="submission" date="2023-07" db="EMBL/GenBank/DDBJ databases">
        <title>Genome content predicts the carbon catabolic preferences of heterotrophic bacteria.</title>
        <authorList>
            <person name="Gralka M."/>
        </authorList>
    </citation>
    <scope>NUCLEOTIDE SEQUENCE</scope>
    <source>
        <strain evidence="2">I2M02</strain>
    </source>
</reference>
<evidence type="ECO:0000313" key="3">
    <source>
        <dbReference type="Proteomes" id="UP001169823"/>
    </source>
</evidence>
<keyword evidence="1" id="KW-1133">Transmembrane helix</keyword>